<comment type="caution">
    <text evidence="2">The sequence shown here is derived from an EMBL/GenBank/DDBJ whole genome shotgun (WGS) entry which is preliminary data.</text>
</comment>
<dbReference type="GeneID" id="75075396"/>
<dbReference type="InterPro" id="IPR004007">
    <property type="entry name" value="DhaL_dom"/>
</dbReference>
<dbReference type="InterPro" id="IPR050270">
    <property type="entry name" value="DegV_domain_contain"/>
</dbReference>
<dbReference type="Gene3D" id="3.40.50.10170">
    <property type="match status" value="1"/>
</dbReference>
<dbReference type="eggNOG" id="COG1461">
    <property type="taxonomic scope" value="Bacteria"/>
</dbReference>
<dbReference type="eggNOG" id="COG1307">
    <property type="taxonomic scope" value="Bacteria"/>
</dbReference>
<dbReference type="NCBIfam" id="TIGR00762">
    <property type="entry name" value="DegV"/>
    <property type="match status" value="1"/>
</dbReference>
<dbReference type="GO" id="GO:0008289">
    <property type="term" value="F:lipid binding"/>
    <property type="evidence" value="ECO:0007669"/>
    <property type="project" value="UniProtKB-KW"/>
</dbReference>
<dbReference type="InterPro" id="IPR043168">
    <property type="entry name" value="DegV_C"/>
</dbReference>
<dbReference type="SUPFAM" id="SSF82549">
    <property type="entry name" value="DAK1/DegV-like"/>
    <property type="match status" value="1"/>
</dbReference>
<dbReference type="InterPro" id="IPR033470">
    <property type="entry name" value="FakA-like_C"/>
</dbReference>
<organism evidence="2 3">
    <name type="scientific">Fusobacterium necrophorum subsp. funduliforme</name>
    <dbReference type="NCBI Taxonomy" id="143387"/>
    <lineage>
        <taxon>Bacteria</taxon>
        <taxon>Fusobacteriati</taxon>
        <taxon>Fusobacteriota</taxon>
        <taxon>Fusobacteriia</taxon>
        <taxon>Fusobacteriales</taxon>
        <taxon>Fusobacteriaceae</taxon>
        <taxon>Fusobacterium</taxon>
    </lineage>
</organism>
<dbReference type="Proteomes" id="UP000075816">
    <property type="component" value="Unassembled WGS sequence"/>
</dbReference>
<dbReference type="Pfam" id="PF02645">
    <property type="entry name" value="DegV"/>
    <property type="match status" value="1"/>
</dbReference>
<dbReference type="GO" id="GO:0004371">
    <property type="term" value="F:glycerone kinase activity"/>
    <property type="evidence" value="ECO:0007669"/>
    <property type="project" value="InterPro"/>
</dbReference>
<evidence type="ECO:0000313" key="3">
    <source>
        <dbReference type="Proteomes" id="UP000075816"/>
    </source>
</evidence>
<dbReference type="SMART" id="SM01121">
    <property type="entry name" value="Dak1_2"/>
    <property type="match status" value="1"/>
</dbReference>
<dbReference type="Gene3D" id="1.25.40.340">
    <property type="match status" value="1"/>
</dbReference>
<dbReference type="EMBL" id="LVEA01000031">
    <property type="protein sequence ID" value="KYL04672.1"/>
    <property type="molecule type" value="Genomic_DNA"/>
</dbReference>
<reference evidence="2 3" key="1">
    <citation type="submission" date="2016-03" db="EMBL/GenBank/DDBJ databases">
        <title>Comparative genomics of human isolates of Fusobacterium necrophorum.</title>
        <authorList>
            <person name="Jensen A."/>
            <person name="Bank S."/>
            <person name="Andersen P.S."/>
            <person name="Kristensen L.H."/>
            <person name="Prag J."/>
        </authorList>
    </citation>
    <scope>NUCLEOTIDE SEQUENCE [LARGE SCALE GENOMIC DNA]</scope>
    <source>
        <strain evidence="2 3">LS_1264</strain>
    </source>
</reference>
<sequence>MKIEIKSLNAVRLTKLFIAASRWLSKYADVLNDLNVYPVPDGDTGTNMSMTLQAVENELVKLDHEPNMKELSEIVSENILLGARGNSGTILSQIIQGFLSVVENTEEISIEVAAKAFMAAKDKAYQAVSQPVEGTILTVIRKVAEAAMSYQGPQDDFILFLVHLKNIANEAVENTPNELAKLKEAGVVDAGGKGIFYVLEGFEKSVTDPEMLKDLARIAKAKTVKRDKMEMAQEEEITFKYCTEFIIENGNFPLEEYKSKISPLGDSMVCAQTAKKTKTHIHTNHPGQVLEIAAALGNLNNIKIENMLIQHRNLLVTEAELSQVEGLSKSKVETFLLRSENATPIAYFAIVDNIDLGNRFLDDGATAVLVGGQTKNPSVSDIETGLKKIHAKTIIILPNNKNIISSAKMAAERSEKEVIVFETKSMLEGHYVVKHKEESMEILLQQLTRNYSIEITKASRNTKVDDLEIEKGDCIALVNGRIVEKAKNNATLIKTLYARYLNRDSLSIFAVLGKDKEEEGIKALKEHSSRIRYQEFEAKQENYPYYIYVEQRDPNLPRIAIVTDSASDLTPELMKGYDIHIIPLRLKIGDKNYEDGVTITRKEFWNRILREKILPKTSQPSPAELHRLYQNLFDKGYESIITILLSSKLSGTQQAAKIAKEMIGNDKEIYIVDSKAVTFAEAHQVLEAARLVKEGASTKAILERLYELQDQMKIYFAVNDISYLQKGGRIGRASSIIGGLLKVKPILKLEDGEVTLETKVIGERGALSYMEKLIKNEGKKNSIILYTAWGGSNQELHNADILKKTSEDSRKIEHRSRFEIGPTIGSHSGPVYGFGMISKIR</sequence>
<dbReference type="InterPro" id="IPR003797">
    <property type="entry name" value="DegV"/>
</dbReference>
<name>A0A161QV07_9FUSO</name>
<dbReference type="Pfam" id="PF13684">
    <property type="entry name" value="FakA-like_C"/>
    <property type="match status" value="1"/>
</dbReference>
<dbReference type="SUPFAM" id="SSF101473">
    <property type="entry name" value="DhaL-like"/>
    <property type="match status" value="1"/>
</dbReference>
<accession>A0A161QV07</accession>
<gene>
    <name evidence="2" type="ORF">A2J07_05035</name>
</gene>
<dbReference type="PANTHER" id="PTHR33434">
    <property type="entry name" value="DEGV DOMAIN-CONTAINING PROTEIN DR_1986-RELATED"/>
    <property type="match status" value="1"/>
</dbReference>
<protein>
    <submittedName>
        <fullName evidence="2">DAK2 domain fusion protein YloV</fullName>
    </submittedName>
</protein>
<dbReference type="PROSITE" id="PS51482">
    <property type="entry name" value="DEGV"/>
    <property type="match status" value="1"/>
</dbReference>
<evidence type="ECO:0000256" key="1">
    <source>
        <dbReference type="ARBA" id="ARBA00023121"/>
    </source>
</evidence>
<dbReference type="KEGG" id="fnf:BSQ88_03400"/>
<dbReference type="NCBIfam" id="TIGR03599">
    <property type="entry name" value="YloV"/>
    <property type="match status" value="1"/>
</dbReference>
<proteinExistence type="predicted"/>
<keyword evidence="1" id="KW-0446">Lipid-binding</keyword>
<dbReference type="Pfam" id="PF21645">
    <property type="entry name" value="FakA-like_M"/>
    <property type="match status" value="1"/>
</dbReference>
<dbReference type="InterPro" id="IPR048394">
    <property type="entry name" value="FakA-like_M"/>
</dbReference>
<dbReference type="InterPro" id="IPR019986">
    <property type="entry name" value="YloV-like"/>
</dbReference>
<dbReference type="GO" id="GO:0006071">
    <property type="term" value="P:glycerol metabolic process"/>
    <property type="evidence" value="ECO:0007669"/>
    <property type="project" value="InterPro"/>
</dbReference>
<dbReference type="Gene3D" id="3.30.1180.10">
    <property type="match status" value="1"/>
</dbReference>
<dbReference type="PROSITE" id="PS51480">
    <property type="entry name" value="DHAL"/>
    <property type="match status" value="1"/>
</dbReference>
<dbReference type="RefSeq" id="WP_005964071.1">
    <property type="nucleotide sequence ID" value="NZ_CAXOUF010000026.1"/>
</dbReference>
<evidence type="ECO:0000313" key="2">
    <source>
        <dbReference type="EMBL" id="KYL04672.1"/>
    </source>
</evidence>
<dbReference type="AlphaFoldDB" id="A0A161QV07"/>
<dbReference type="InterPro" id="IPR036117">
    <property type="entry name" value="DhaL_dom_sf"/>
</dbReference>
<dbReference type="Pfam" id="PF02734">
    <property type="entry name" value="Dak2"/>
    <property type="match status" value="1"/>
</dbReference>
<dbReference type="SMART" id="SM01120">
    <property type="entry name" value="Dak2"/>
    <property type="match status" value="1"/>
</dbReference>
<dbReference type="PANTHER" id="PTHR33434:SF2">
    <property type="entry name" value="FATTY ACID-BINDING PROTEIN TM_1468"/>
    <property type="match status" value="1"/>
</dbReference>